<sequence length="424" mass="48488">MSLEHRINSWLQQIKTASKSTHQAKSACATKSSDSEHCSKRRRLNPPTPDASRSGDSHSMASNRRHPSPSKRSHDETQAGDNDEFQTPRPPKRKLETPTSESGTSLSSTQSRSQVSERSGYSSPTKQLRALELHTRGVIPGELSAFRHKPPSLEALLDQIDLALSGFGLLPSSQRSTLDQLDEETYSNFKWTKQPILSNFLFSEQRDQLGETPPPEIVHRILHQAAYCNSKNCSEADWNMEVHHRVLEAALRPLRGCQMSQLFDFRLSPLSDNPIAVSIETKKTGEGWENARLQMEIWMAAHWQFLRKLLDLRQRAANEPSSMKQAEGVNAPSSEADKVWQLPKFLPGIIIQGHDWHLIITTPEGEKTTFWQKQSFGDTWSSKGIYKIIYNLQLLRKWAQDEYWAWLRELLLEWPRYKEELVVV</sequence>
<dbReference type="Proteomes" id="UP000605986">
    <property type="component" value="Unassembled WGS sequence"/>
</dbReference>
<feature type="region of interest" description="Disordered" evidence="1">
    <location>
        <begin position="14"/>
        <end position="127"/>
    </location>
</feature>
<dbReference type="InterPro" id="IPR046797">
    <property type="entry name" value="PDDEXK_12"/>
</dbReference>
<accession>A0A8H4KIL1</accession>
<organism evidence="3 4">
    <name type="scientific">Fusarium austroafricanum</name>
    <dbReference type="NCBI Taxonomy" id="2364996"/>
    <lineage>
        <taxon>Eukaryota</taxon>
        <taxon>Fungi</taxon>
        <taxon>Dikarya</taxon>
        <taxon>Ascomycota</taxon>
        <taxon>Pezizomycotina</taxon>
        <taxon>Sordariomycetes</taxon>
        <taxon>Hypocreomycetidae</taxon>
        <taxon>Hypocreales</taxon>
        <taxon>Nectriaceae</taxon>
        <taxon>Fusarium</taxon>
        <taxon>Fusarium concolor species complex</taxon>
    </lineage>
</organism>
<reference evidence="3" key="1">
    <citation type="submission" date="2020-01" db="EMBL/GenBank/DDBJ databases">
        <title>Identification and distribution of gene clusters putatively required for synthesis of sphingolipid metabolism inhibitors in phylogenetically diverse species of the filamentous fungus Fusarium.</title>
        <authorList>
            <person name="Kim H.-S."/>
            <person name="Busman M."/>
            <person name="Brown D.W."/>
            <person name="Divon H."/>
            <person name="Uhlig S."/>
            <person name="Proctor R.H."/>
        </authorList>
    </citation>
    <scope>NUCLEOTIDE SEQUENCE</scope>
    <source>
        <strain evidence="3">NRRL 53441</strain>
    </source>
</reference>
<feature type="domain" description="PD-(D/E)XK nuclease-like" evidence="2">
    <location>
        <begin position="201"/>
        <end position="257"/>
    </location>
</feature>
<protein>
    <recommendedName>
        <fullName evidence="2">PD-(D/E)XK nuclease-like domain-containing protein</fullName>
    </recommendedName>
</protein>
<feature type="compositionally biased region" description="Low complexity" evidence="1">
    <location>
        <begin position="100"/>
        <end position="119"/>
    </location>
</feature>
<evidence type="ECO:0000259" key="2">
    <source>
        <dbReference type="Pfam" id="PF20516"/>
    </source>
</evidence>
<feature type="compositionally biased region" description="Polar residues" evidence="1">
    <location>
        <begin position="14"/>
        <end position="32"/>
    </location>
</feature>
<evidence type="ECO:0000313" key="3">
    <source>
        <dbReference type="EMBL" id="KAF4451960.1"/>
    </source>
</evidence>
<keyword evidence="4" id="KW-1185">Reference proteome</keyword>
<dbReference type="Pfam" id="PF20516">
    <property type="entry name" value="PDDEXK_12"/>
    <property type="match status" value="2"/>
</dbReference>
<evidence type="ECO:0000313" key="4">
    <source>
        <dbReference type="Proteomes" id="UP000605986"/>
    </source>
</evidence>
<evidence type="ECO:0000256" key="1">
    <source>
        <dbReference type="SAM" id="MobiDB-lite"/>
    </source>
</evidence>
<dbReference type="EMBL" id="JAADJG010000206">
    <property type="protein sequence ID" value="KAF4451960.1"/>
    <property type="molecule type" value="Genomic_DNA"/>
</dbReference>
<gene>
    <name evidence="3" type="ORF">F53441_5136</name>
</gene>
<comment type="caution">
    <text evidence="3">The sequence shown here is derived from an EMBL/GenBank/DDBJ whole genome shotgun (WGS) entry which is preliminary data.</text>
</comment>
<feature type="domain" description="PD-(D/E)XK nuclease-like" evidence="2">
    <location>
        <begin position="267"/>
        <end position="404"/>
    </location>
</feature>
<dbReference type="OrthoDB" id="4161186at2759"/>
<proteinExistence type="predicted"/>
<dbReference type="AlphaFoldDB" id="A0A8H4KIL1"/>
<name>A0A8H4KIL1_9HYPO</name>